<proteinExistence type="inferred from homology"/>
<keyword evidence="3 4" id="KW-0808">Transferase</keyword>
<dbReference type="PANTHER" id="PTHR11712">
    <property type="entry name" value="POLYKETIDE SYNTHASE-RELATED"/>
    <property type="match status" value="1"/>
</dbReference>
<evidence type="ECO:0000256" key="2">
    <source>
        <dbReference type="ARBA" id="ARBA00008467"/>
    </source>
</evidence>
<dbReference type="InterPro" id="IPR020841">
    <property type="entry name" value="PKS_Beta-ketoAc_synthase_dom"/>
</dbReference>
<reference evidence="6 7" key="1">
    <citation type="submission" date="2018-08" db="EMBL/GenBank/DDBJ databases">
        <title>Lysobacter sp. zong2l5, whole genome shotgun sequence.</title>
        <authorList>
            <person name="Zhang X."/>
            <person name="Feng G."/>
            <person name="Zhu H."/>
        </authorList>
    </citation>
    <scope>NUCLEOTIDE SEQUENCE [LARGE SCALE GENOMIC DNA]</scope>
    <source>
        <strain evidence="7">zong2l5</strain>
    </source>
</reference>
<dbReference type="OrthoDB" id="9808669at2"/>
<evidence type="ECO:0000256" key="3">
    <source>
        <dbReference type="ARBA" id="ARBA00022679"/>
    </source>
</evidence>
<dbReference type="GO" id="GO:0004315">
    <property type="term" value="F:3-oxoacyl-[acyl-carrier-protein] synthase activity"/>
    <property type="evidence" value="ECO:0007669"/>
    <property type="project" value="TreeGrafter"/>
</dbReference>
<keyword evidence="7" id="KW-1185">Reference proteome</keyword>
<comment type="pathway">
    <text evidence="1">Lipid metabolism; fatty acid biosynthesis.</text>
</comment>
<gene>
    <name evidence="6" type="ORF">DX914_05135</name>
</gene>
<dbReference type="InterPro" id="IPR016039">
    <property type="entry name" value="Thiolase-like"/>
</dbReference>
<evidence type="ECO:0000256" key="1">
    <source>
        <dbReference type="ARBA" id="ARBA00005194"/>
    </source>
</evidence>
<dbReference type="RefSeq" id="WP_115857956.1">
    <property type="nucleotide sequence ID" value="NZ_QTSU01000001.1"/>
</dbReference>
<sequence>MHAAESAPIVVSGIGVTASIGQGRRAFADALLAGEHRFAAMRRPGRQKPASDGDVAPAFIGAEIADLRMPDAVAAAKLRNLSWSAQVALATLQEAWDDAELDDVDPRRIGLIVGGSNFQQRELALTQAKYQHQPEFLRPTHAMTFMDTDLCGVCSETFGIRGLAITVGGASASGQLAAIQAIEAVRSGQVDVCIALGALMDLSYFECQAFRSLGAMGSDRYAHQPELACRPFDRDRDGFIFGEACGAIVVRRAADATRTPYAELKGWAMAWDANRNPNPSLEGETAVIRGALARAGLSADAIDYVNPHGTASVVGDETELAALRACGLDRAHLNSTKSLVGHGLSAAGMVELIAVMLQMQAGRLHPSRNLDSPIDAGFRWVGATAIDHVVERALNMSMGFGGINTAICLQRS</sequence>
<dbReference type="SUPFAM" id="SSF53901">
    <property type="entry name" value="Thiolase-like"/>
    <property type="match status" value="2"/>
</dbReference>
<dbReference type="GO" id="GO:0006633">
    <property type="term" value="P:fatty acid biosynthetic process"/>
    <property type="evidence" value="ECO:0007669"/>
    <property type="project" value="TreeGrafter"/>
</dbReference>
<dbReference type="InterPro" id="IPR000794">
    <property type="entry name" value="Beta-ketoacyl_synthase"/>
</dbReference>
<dbReference type="PROSITE" id="PS52004">
    <property type="entry name" value="KS3_2"/>
    <property type="match status" value="1"/>
</dbReference>
<feature type="domain" description="Ketosynthase family 3 (KS3)" evidence="5">
    <location>
        <begin position="6"/>
        <end position="411"/>
    </location>
</feature>
<dbReference type="InterPro" id="IPR014030">
    <property type="entry name" value="Ketoacyl_synth_N"/>
</dbReference>
<organism evidence="6 7">
    <name type="scientific">Lysobacter silvisoli</name>
    <dbReference type="NCBI Taxonomy" id="2293254"/>
    <lineage>
        <taxon>Bacteria</taxon>
        <taxon>Pseudomonadati</taxon>
        <taxon>Pseudomonadota</taxon>
        <taxon>Gammaproteobacteria</taxon>
        <taxon>Lysobacterales</taxon>
        <taxon>Lysobacteraceae</taxon>
        <taxon>Lysobacter</taxon>
    </lineage>
</organism>
<dbReference type="Proteomes" id="UP000264492">
    <property type="component" value="Unassembled WGS sequence"/>
</dbReference>
<accession>A0A371K3U2</accession>
<comment type="caution">
    <text evidence="6">The sequence shown here is derived from an EMBL/GenBank/DDBJ whole genome shotgun (WGS) entry which is preliminary data.</text>
</comment>
<comment type="similarity">
    <text evidence="2 4">Belongs to the thiolase-like superfamily. Beta-ketoacyl-ACP synthases family.</text>
</comment>
<name>A0A371K3U2_9GAMM</name>
<dbReference type="Pfam" id="PF00109">
    <property type="entry name" value="ketoacyl-synt"/>
    <property type="match status" value="1"/>
</dbReference>
<dbReference type="EMBL" id="QTSU01000001">
    <property type="protein sequence ID" value="RDZ28517.1"/>
    <property type="molecule type" value="Genomic_DNA"/>
</dbReference>
<dbReference type="GO" id="GO:0005829">
    <property type="term" value="C:cytosol"/>
    <property type="evidence" value="ECO:0007669"/>
    <property type="project" value="TreeGrafter"/>
</dbReference>
<dbReference type="InterPro" id="IPR014031">
    <property type="entry name" value="Ketoacyl_synth_C"/>
</dbReference>
<evidence type="ECO:0000313" key="6">
    <source>
        <dbReference type="EMBL" id="RDZ28517.1"/>
    </source>
</evidence>
<dbReference type="CDD" id="cd00834">
    <property type="entry name" value="KAS_I_II"/>
    <property type="match status" value="1"/>
</dbReference>
<protein>
    <submittedName>
        <fullName evidence="6">Polyketide beta-ketoacyl:ACP synthase</fullName>
    </submittedName>
</protein>
<evidence type="ECO:0000259" key="5">
    <source>
        <dbReference type="PROSITE" id="PS52004"/>
    </source>
</evidence>
<dbReference type="Pfam" id="PF02801">
    <property type="entry name" value="Ketoacyl-synt_C"/>
    <property type="match status" value="1"/>
</dbReference>
<dbReference type="SMART" id="SM00825">
    <property type="entry name" value="PKS_KS"/>
    <property type="match status" value="1"/>
</dbReference>
<dbReference type="Gene3D" id="3.40.47.10">
    <property type="match status" value="2"/>
</dbReference>
<evidence type="ECO:0000256" key="4">
    <source>
        <dbReference type="RuleBase" id="RU003694"/>
    </source>
</evidence>
<dbReference type="NCBIfam" id="NF005490">
    <property type="entry name" value="PRK07103.1"/>
    <property type="match status" value="1"/>
</dbReference>
<dbReference type="PANTHER" id="PTHR11712:SF336">
    <property type="entry name" value="3-OXOACYL-[ACYL-CARRIER-PROTEIN] SYNTHASE, MITOCHONDRIAL"/>
    <property type="match status" value="1"/>
</dbReference>
<evidence type="ECO:0000313" key="7">
    <source>
        <dbReference type="Proteomes" id="UP000264492"/>
    </source>
</evidence>
<dbReference type="AlphaFoldDB" id="A0A371K3U2"/>